<comment type="caution">
    <text evidence="1">The sequence shown here is derived from an EMBL/GenBank/DDBJ whole genome shotgun (WGS) entry which is preliminary data.</text>
</comment>
<dbReference type="EMBL" id="VFLP01000009">
    <property type="protein sequence ID" value="TRX96723.1"/>
    <property type="molecule type" value="Genomic_DNA"/>
</dbReference>
<dbReference type="Proteomes" id="UP000319160">
    <property type="component" value="Unassembled WGS sequence"/>
</dbReference>
<organism evidence="1 2">
    <name type="scientific">Xylaria flabelliformis</name>
    <dbReference type="NCBI Taxonomy" id="2512241"/>
    <lineage>
        <taxon>Eukaryota</taxon>
        <taxon>Fungi</taxon>
        <taxon>Dikarya</taxon>
        <taxon>Ascomycota</taxon>
        <taxon>Pezizomycotina</taxon>
        <taxon>Sordariomycetes</taxon>
        <taxon>Xylariomycetidae</taxon>
        <taxon>Xylariales</taxon>
        <taxon>Xylariaceae</taxon>
        <taxon>Xylaria</taxon>
    </lineage>
</organism>
<keyword evidence="2" id="KW-1185">Reference proteome</keyword>
<proteinExistence type="predicted"/>
<accession>A0A553I935</accession>
<dbReference type="AlphaFoldDB" id="A0A553I935"/>
<protein>
    <submittedName>
        <fullName evidence="1">Uncharacterized protein</fullName>
    </submittedName>
</protein>
<name>A0A553I935_9PEZI</name>
<sequence>MASCAVRSRVVAGGGKLEQDWSRLELHANQTSIKRGESQADRLQLQRAGNRSCDTYGDVETRISLAVVAVIHYRRAVEP</sequence>
<reference evidence="2" key="1">
    <citation type="submission" date="2019-06" db="EMBL/GenBank/DDBJ databases">
        <title>Draft genome sequence of the griseofulvin-producing fungus Xylaria cubensis strain G536.</title>
        <authorList>
            <person name="Mead M.E."/>
            <person name="Raja H.A."/>
            <person name="Steenwyk J.L."/>
            <person name="Knowles S.L."/>
            <person name="Oberlies N.H."/>
            <person name="Rokas A."/>
        </authorList>
    </citation>
    <scope>NUCLEOTIDE SEQUENCE [LARGE SCALE GENOMIC DNA]</scope>
    <source>
        <strain evidence="2">G536</strain>
    </source>
</reference>
<evidence type="ECO:0000313" key="1">
    <source>
        <dbReference type="EMBL" id="TRX96723.1"/>
    </source>
</evidence>
<gene>
    <name evidence="1" type="ORF">FHL15_002389</name>
</gene>
<evidence type="ECO:0000313" key="2">
    <source>
        <dbReference type="Proteomes" id="UP000319160"/>
    </source>
</evidence>